<protein>
    <submittedName>
        <fullName evidence="3">Uncharacterized protein</fullName>
    </submittedName>
</protein>
<keyword evidence="2" id="KW-0732">Signal</keyword>
<dbReference type="OrthoDB" id="5976811at2759"/>
<accession>A0A1X7VM13</accession>
<dbReference type="SUPFAM" id="SSF57184">
    <property type="entry name" value="Growth factor receptor domain"/>
    <property type="match status" value="1"/>
</dbReference>
<dbReference type="Gene3D" id="4.10.40.20">
    <property type="match status" value="3"/>
</dbReference>
<evidence type="ECO:0000313" key="3">
    <source>
        <dbReference type="EnsemblMetazoa" id="Aqu2.1.40870_001"/>
    </source>
</evidence>
<evidence type="ECO:0000256" key="2">
    <source>
        <dbReference type="SAM" id="SignalP"/>
    </source>
</evidence>
<feature type="chain" id="PRO_5010873654" evidence="2">
    <location>
        <begin position="34"/>
        <end position="632"/>
    </location>
</feature>
<dbReference type="InterPro" id="IPR009030">
    <property type="entry name" value="Growth_fac_rcpt_cys_sf"/>
</dbReference>
<name>A0A1X7VM13_AMPQE</name>
<organism evidence="3">
    <name type="scientific">Amphimedon queenslandica</name>
    <name type="common">Sponge</name>
    <dbReference type="NCBI Taxonomy" id="400682"/>
    <lineage>
        <taxon>Eukaryota</taxon>
        <taxon>Metazoa</taxon>
        <taxon>Porifera</taxon>
        <taxon>Demospongiae</taxon>
        <taxon>Heteroscleromorpha</taxon>
        <taxon>Haplosclerida</taxon>
        <taxon>Niphatidae</taxon>
        <taxon>Amphimedon</taxon>
    </lineage>
</organism>
<feature type="region of interest" description="Disordered" evidence="1">
    <location>
        <begin position="377"/>
        <end position="400"/>
    </location>
</feature>
<reference evidence="3" key="1">
    <citation type="submission" date="2017-05" db="UniProtKB">
        <authorList>
            <consortium name="EnsemblMetazoa"/>
        </authorList>
    </citation>
    <scope>IDENTIFICATION</scope>
</reference>
<sequence>MIPEPHPNKMSLLLFPACSVLVLILAISGRGHALNCSCKNQTCPDVSTCPYGLVEDFPCFCCDAVCGQGPWEVCGGSLGICVQGYYCGGLARSSASVSKYMFLNKNTHCLKGTQVEQYLAQPSPPIQPSPTPTIPVKCRASCNLEFCNEGAEYQSNKFCSANETAFERIPEREPCQHTTCEACRFKVSPECPPCPVPVKKRCLRHFEMCLKEHYARDDIILELTDPRALNSTGTIICHVSNVREVEKWAGCEFLPACNRSLCPPLNAPDCEFGSSLDLCNCCHVCYLAPGDLCIDATRSAKDSNLRKDSTTIAAGTSLSKCSPGTVCSVSSDNHLFTCRYRTYRSDFIQPSRAYTDNEQTPNPYFLPHKYKRHADLTQSPSESLTHSEDLAPSPSSTPVTGGGMQICHSCDGVECKYAEPVSEEDCEFGLVPQGTPSCCSQYECAKGPYETCGGLWGEEGICSQGHECFVWFPYGLSYDHFITKPGRCLSVNQVNQASNLSALDSWTFSAFKPFKEFHTAHKPLKCKPLCSLQFCKDGRNKYCSARGSIALNIVEERGPCQHTTCLACHFWVTPSPCPSCPSPVTRRCMGKYFRCIHKFYLKNDVIMNLTDPRVYNTNGRIYCDVPELTVVM</sequence>
<feature type="signal peptide" evidence="2">
    <location>
        <begin position="1"/>
        <end position="33"/>
    </location>
</feature>
<dbReference type="InParanoid" id="A0A1X7VM13"/>
<dbReference type="EnsemblMetazoa" id="Aqu2.1.40870_001">
    <property type="protein sequence ID" value="Aqu2.1.40870_001"/>
    <property type="gene ID" value="Aqu2.1.40870"/>
</dbReference>
<dbReference type="AlphaFoldDB" id="A0A1X7VM13"/>
<evidence type="ECO:0000256" key="1">
    <source>
        <dbReference type="SAM" id="MobiDB-lite"/>
    </source>
</evidence>
<proteinExistence type="predicted"/>